<name>A4S5I5_OSTLU</name>
<proteinExistence type="predicted"/>
<dbReference type="GeneID" id="5004645"/>
<dbReference type="OrthoDB" id="10610281at2759"/>
<feature type="compositionally biased region" description="Acidic residues" evidence="1">
    <location>
        <begin position="660"/>
        <end position="670"/>
    </location>
</feature>
<evidence type="ECO:0000313" key="3">
    <source>
        <dbReference type="Proteomes" id="UP000001568"/>
    </source>
</evidence>
<organism evidence="2 3">
    <name type="scientific">Ostreococcus lucimarinus (strain CCE9901)</name>
    <dbReference type="NCBI Taxonomy" id="436017"/>
    <lineage>
        <taxon>Eukaryota</taxon>
        <taxon>Viridiplantae</taxon>
        <taxon>Chlorophyta</taxon>
        <taxon>Mamiellophyceae</taxon>
        <taxon>Mamiellales</taxon>
        <taxon>Bathycoccaceae</taxon>
        <taxon>Ostreococcus</taxon>
    </lineage>
</organism>
<accession>A4S5I5</accession>
<feature type="region of interest" description="Disordered" evidence="1">
    <location>
        <begin position="403"/>
        <end position="711"/>
    </location>
</feature>
<dbReference type="HOGENOM" id="CLU_327173_0_0_1"/>
<sequence length="880" mass="98535">MRAASEKAKREFMSSDRGVVSVCSCLLKELEGTSVDWSVDVIGAMTNLMVQFSDLDCVDVDRVRDKLIDAFERLVDYAQTAAESNFSSMSKDMRDVYVDIVWIITELVNGADAKEKADWERFVNTATNAILIENLPPLMRRETLLCLKSVTQGCVDTSTALKDAIYPNANVKRSRRGDSNSKLGLLRQVFLKCGDFNAQKHIAEILFRLVKANLLEQDVASTIFKHVTSQFKDLFRIQDTAQMFKSLKTLVRHFNAAQGSAASVKSFEAKNLRLVDLQVHDKWVNFGQEMLTVHVVMEDDGSIEPVDILYSNIRAFSMPKKNVAHIGIREKPLGLAAEDPFDIEDDEWIQIEFHDQNVPAVIEQLFRIGKQNDIVEMYITNANLVPSKKMSAGILDVELNSESESLEHDAPAVKPTPVVLKSKSKPKPKKAPRKTREKTAALVVSETESDSEEVPKAVKPTQASRQLPKRKAKQDGIKKLNQQLNDILETSDLAEEPEPSLSPPPAKRTSPPQRLQPVRQLEYSPRREMEDDEDNDNDDDDAQEDEWTHEDIPALVKMIKAKGTTKKQREEYQRVVDRLKQSESRDVSLGKSLFKTPAPSLQAPKTGPRPGILKSPDAKRLKTGPYDSVVDWRKRLAPVQTTKKPARTTTTATTTTTDLNFDDDEDDEDTGGGTLTPLSNFLNASDDVSPLLSDEKAKKKSKTRRSAPADVAAMGDDMVGFQQMMQSLAERNRRIARERIESLVNEFRVESEAASRKFISQAEQDYETFARAAGRQAAERSRESKTIASRVEALTREYKSALRVAYEDFTANKRAIVADTARITDDLAQIDAKHAAAAKRLLEKLDAKRRKVATDVDTAARAAHTNDGVKSMLLELARKM</sequence>
<feature type="compositionally biased region" description="Low complexity" evidence="1">
    <location>
        <begin position="641"/>
        <end position="659"/>
    </location>
</feature>
<dbReference type="Proteomes" id="UP000001568">
    <property type="component" value="Chromosome 12"/>
</dbReference>
<evidence type="ECO:0000256" key="1">
    <source>
        <dbReference type="SAM" id="MobiDB-lite"/>
    </source>
</evidence>
<feature type="compositionally biased region" description="Acidic residues" evidence="1">
    <location>
        <begin position="530"/>
        <end position="548"/>
    </location>
</feature>
<dbReference type="RefSeq" id="XP_001420614.1">
    <property type="nucleotide sequence ID" value="XM_001420577.1"/>
</dbReference>
<dbReference type="EMBL" id="CP000592">
    <property type="protein sequence ID" value="ABO98907.1"/>
    <property type="molecule type" value="Genomic_DNA"/>
</dbReference>
<reference evidence="2 3" key="1">
    <citation type="journal article" date="2007" name="Proc. Natl. Acad. Sci. U.S.A.">
        <title>The tiny eukaryote Ostreococcus provides genomic insights into the paradox of plankton speciation.</title>
        <authorList>
            <person name="Palenik B."/>
            <person name="Grimwood J."/>
            <person name="Aerts A."/>
            <person name="Rouze P."/>
            <person name="Salamov A."/>
            <person name="Putnam N."/>
            <person name="Dupont C."/>
            <person name="Jorgensen R."/>
            <person name="Derelle E."/>
            <person name="Rombauts S."/>
            <person name="Zhou K."/>
            <person name="Otillar R."/>
            <person name="Merchant S.S."/>
            <person name="Podell S."/>
            <person name="Gaasterland T."/>
            <person name="Napoli C."/>
            <person name="Gendler K."/>
            <person name="Manuell A."/>
            <person name="Tai V."/>
            <person name="Vallon O."/>
            <person name="Piganeau G."/>
            <person name="Jancek S."/>
            <person name="Heijde M."/>
            <person name="Jabbari K."/>
            <person name="Bowler C."/>
            <person name="Lohr M."/>
            <person name="Robbens S."/>
            <person name="Werner G."/>
            <person name="Dubchak I."/>
            <person name="Pazour G.J."/>
            <person name="Ren Q."/>
            <person name="Paulsen I."/>
            <person name="Delwiche C."/>
            <person name="Schmutz J."/>
            <person name="Rokhsar D."/>
            <person name="Van de Peer Y."/>
            <person name="Moreau H."/>
            <person name="Grigoriev I.V."/>
        </authorList>
    </citation>
    <scope>NUCLEOTIDE SEQUENCE [LARGE SCALE GENOMIC DNA]</scope>
    <source>
        <strain evidence="2 3">CCE9901</strain>
    </source>
</reference>
<feature type="compositionally biased region" description="Basic and acidic residues" evidence="1">
    <location>
        <begin position="567"/>
        <end position="588"/>
    </location>
</feature>
<evidence type="ECO:0000313" key="2">
    <source>
        <dbReference type="EMBL" id="ABO98907.1"/>
    </source>
</evidence>
<keyword evidence="3" id="KW-1185">Reference proteome</keyword>
<protein>
    <submittedName>
        <fullName evidence="2">Uncharacterized protein</fullName>
    </submittedName>
</protein>
<dbReference type="KEGG" id="olu:OSTLU_26778"/>
<dbReference type="OMA" id="AMMSTII"/>
<gene>
    <name evidence="2" type="ORF">OSTLU_26778</name>
</gene>
<dbReference type="Gramene" id="ABO98907">
    <property type="protein sequence ID" value="ABO98907"/>
    <property type="gene ID" value="OSTLU_26778"/>
</dbReference>
<feature type="compositionally biased region" description="Basic residues" evidence="1">
    <location>
        <begin position="422"/>
        <end position="436"/>
    </location>
</feature>
<dbReference type="AlphaFoldDB" id="A4S5I5"/>